<dbReference type="Pfam" id="PF02120">
    <property type="entry name" value="Flg_hook"/>
    <property type="match status" value="1"/>
</dbReference>
<evidence type="ECO:0000259" key="5">
    <source>
        <dbReference type="Pfam" id="PF02120"/>
    </source>
</evidence>
<dbReference type="InterPro" id="IPR021136">
    <property type="entry name" value="Flagellar_hook_control-like_C"/>
</dbReference>
<feature type="domain" description="Flagellar hook-length control protein-like C-terminal" evidence="5">
    <location>
        <begin position="328"/>
        <end position="405"/>
    </location>
</feature>
<keyword evidence="3" id="KW-1005">Bacterial flagellum biogenesis</keyword>
<dbReference type="InterPro" id="IPR001635">
    <property type="entry name" value="Flag_hook_Flik"/>
</dbReference>
<evidence type="ECO:0000313" key="6">
    <source>
        <dbReference type="EMBL" id="QRH03667.1"/>
    </source>
</evidence>
<organism evidence="6 7">
    <name type="scientific">Shewanella litorisediminis</name>
    <dbReference type="NCBI Taxonomy" id="1173586"/>
    <lineage>
        <taxon>Bacteria</taxon>
        <taxon>Pseudomonadati</taxon>
        <taxon>Pseudomonadota</taxon>
        <taxon>Gammaproteobacteria</taxon>
        <taxon>Alteromonadales</taxon>
        <taxon>Shewanellaceae</taxon>
        <taxon>Shewanella</taxon>
    </lineage>
</organism>
<evidence type="ECO:0000256" key="3">
    <source>
        <dbReference type="ARBA" id="ARBA00022795"/>
    </source>
</evidence>
<dbReference type="CDD" id="cd17470">
    <property type="entry name" value="T3SS_Flik_C"/>
    <property type="match status" value="1"/>
</dbReference>
<keyword evidence="6" id="KW-0966">Cell projection</keyword>
<dbReference type="InterPro" id="IPR038610">
    <property type="entry name" value="FliK-like_C_sf"/>
</dbReference>
<dbReference type="PANTHER" id="PTHR37533">
    <property type="entry name" value="FLAGELLAR HOOK-LENGTH CONTROL PROTEIN"/>
    <property type="match status" value="1"/>
</dbReference>
<evidence type="ECO:0000256" key="1">
    <source>
        <dbReference type="ARBA" id="ARBA00003944"/>
    </source>
</evidence>
<proteinExistence type="inferred from homology"/>
<dbReference type="PRINTS" id="PR01007">
    <property type="entry name" value="FLGHOOKFLIK"/>
</dbReference>
<evidence type="ECO:0000313" key="7">
    <source>
        <dbReference type="Proteomes" id="UP000596252"/>
    </source>
</evidence>
<dbReference type="EMBL" id="CP069213">
    <property type="protein sequence ID" value="QRH03667.1"/>
    <property type="molecule type" value="Genomic_DNA"/>
</dbReference>
<evidence type="ECO:0000256" key="4">
    <source>
        <dbReference type="SAM" id="MobiDB-lite"/>
    </source>
</evidence>
<name>A0ABX7G8Q0_9GAMM</name>
<comment type="function">
    <text evidence="1">Controls the length of the flagellar hook.</text>
</comment>
<comment type="similarity">
    <text evidence="2">Belongs to the FliK family.</text>
</comment>
<keyword evidence="6" id="KW-0282">Flagellum</keyword>
<dbReference type="Gene3D" id="3.30.750.140">
    <property type="match status" value="1"/>
</dbReference>
<feature type="compositionally biased region" description="Basic and acidic residues" evidence="4">
    <location>
        <begin position="400"/>
        <end position="414"/>
    </location>
</feature>
<dbReference type="PANTHER" id="PTHR37533:SF2">
    <property type="entry name" value="FLAGELLAR HOOK-LENGTH CONTROL PROTEIN"/>
    <property type="match status" value="1"/>
</dbReference>
<keyword evidence="6" id="KW-0969">Cilium</keyword>
<reference evidence="6 7" key="1">
    <citation type="journal article" date="2012" name="Antonie Van Leeuwenhoek">
        <title>Shewanella litorisediminis sp. nov., a gammaproteobacterium isolated from a tidal flat sediment.</title>
        <authorList>
            <person name="Lee M.H."/>
            <person name="Yoon J.H."/>
        </authorList>
    </citation>
    <scope>NUCLEOTIDE SEQUENCE [LARGE SCALE GENOMIC DNA]</scope>
    <source>
        <strain evidence="6 7">SMK1-12</strain>
    </source>
</reference>
<accession>A0ABX7G8Q0</accession>
<gene>
    <name evidence="6" type="ORF">JQC75_11785</name>
</gene>
<evidence type="ECO:0000256" key="2">
    <source>
        <dbReference type="ARBA" id="ARBA00009149"/>
    </source>
</evidence>
<protein>
    <submittedName>
        <fullName evidence="6">Flagellar hook-length control protein FliK</fullName>
    </submittedName>
</protein>
<keyword evidence="7" id="KW-1185">Reference proteome</keyword>
<feature type="region of interest" description="Disordered" evidence="4">
    <location>
        <begin position="391"/>
        <end position="449"/>
    </location>
</feature>
<dbReference type="InterPro" id="IPR052563">
    <property type="entry name" value="FliK"/>
</dbReference>
<feature type="compositionally biased region" description="Polar residues" evidence="4">
    <location>
        <begin position="431"/>
        <end position="443"/>
    </location>
</feature>
<dbReference type="Proteomes" id="UP000596252">
    <property type="component" value="Chromosome"/>
</dbReference>
<sequence length="449" mass="47393">MQAATDGVIADNEQAIAVDALFLRFSALMKNADDAERDQIASQLGLTPSALTALDEDAFTGLLADNPSLKDALAKLLQTDIQGLESDIDAQEQLALFMQSLPQAAHTPSATDASLKSPSDNAAVDVAKSNLQSGNGAAAALTQAATRAPSGAKGLEVAMARVGGDAESDAAPIAYAAKADMAKADAGQTVDRGMASTVAADTLGIKGPESASPKDFSGIVSQASDASKPVNDEGLAASTSVREELPLKSLETIGRLAEPVANKSDLAAIETKSLAATESVSDLKAPSLHQARIHEAQPMTMSLRTAHERPMTQPDMVARFAPVMHTKLIAMVRDGIQQAEIRLDPPELGSMMVRIQVQGNETQVQFHVSAQQTKDVVEQAMPRLRELLAQQGMELTDGQVSHERRGDGRERQDAPEGNQFVTMDEFPAEELQSSANQTTSYSSGIDYYA</sequence>